<keyword evidence="10" id="KW-1185">Reference proteome</keyword>
<dbReference type="SUPFAM" id="SSF57850">
    <property type="entry name" value="RING/U-box"/>
    <property type="match status" value="1"/>
</dbReference>
<dbReference type="CDD" id="cd16600">
    <property type="entry name" value="RING-HC_TRIM38_C-IV"/>
    <property type="match status" value="1"/>
</dbReference>
<dbReference type="PROSITE" id="PS50119">
    <property type="entry name" value="ZF_BBOX"/>
    <property type="match status" value="1"/>
</dbReference>
<dbReference type="GO" id="GO:0008270">
    <property type="term" value="F:zinc ion binding"/>
    <property type="evidence" value="ECO:0007669"/>
    <property type="project" value="UniProtKB-KW"/>
</dbReference>
<dbReference type="InterPro" id="IPR013083">
    <property type="entry name" value="Znf_RING/FYVE/PHD"/>
</dbReference>
<dbReference type="Pfam" id="PF00622">
    <property type="entry name" value="SPRY"/>
    <property type="match status" value="1"/>
</dbReference>
<evidence type="ECO:0000256" key="2">
    <source>
        <dbReference type="ARBA" id="ARBA00022771"/>
    </source>
</evidence>
<dbReference type="PROSITE" id="PS00518">
    <property type="entry name" value="ZF_RING_1"/>
    <property type="match status" value="1"/>
</dbReference>
<feature type="domain" description="B30.2/SPRY" evidence="8">
    <location>
        <begin position="277"/>
        <end position="467"/>
    </location>
</feature>
<evidence type="ECO:0000313" key="10">
    <source>
        <dbReference type="Proteomes" id="UP000550707"/>
    </source>
</evidence>
<dbReference type="EMBL" id="JACASF010000020">
    <property type="protein sequence ID" value="KAF6414657.1"/>
    <property type="molecule type" value="Genomic_DNA"/>
</dbReference>
<dbReference type="InterPro" id="IPR003877">
    <property type="entry name" value="SPRY_dom"/>
</dbReference>
<name>A0A7J8CUT4_MOLMO</name>
<keyword evidence="3" id="KW-0862">Zinc</keyword>
<dbReference type="SMART" id="SM00449">
    <property type="entry name" value="SPRY"/>
    <property type="match status" value="1"/>
</dbReference>
<keyword evidence="5" id="KW-0175">Coiled coil</keyword>
<dbReference type="InterPro" id="IPR035790">
    <property type="entry name" value="SPRY/PRY_TRIM38"/>
</dbReference>
<dbReference type="InterPro" id="IPR001841">
    <property type="entry name" value="Znf_RING"/>
</dbReference>
<dbReference type="Pfam" id="PF13445">
    <property type="entry name" value="zf-RING_UBOX"/>
    <property type="match status" value="1"/>
</dbReference>
<dbReference type="Pfam" id="PF13765">
    <property type="entry name" value="PRY"/>
    <property type="match status" value="1"/>
</dbReference>
<dbReference type="SMART" id="SM00589">
    <property type="entry name" value="PRY"/>
    <property type="match status" value="1"/>
</dbReference>
<dbReference type="PROSITE" id="PS50188">
    <property type="entry name" value="B302_SPRY"/>
    <property type="match status" value="1"/>
</dbReference>
<feature type="domain" description="RING-type" evidence="6">
    <location>
        <begin position="16"/>
        <end position="66"/>
    </location>
</feature>
<dbReference type="Gene3D" id="2.60.120.920">
    <property type="match status" value="1"/>
</dbReference>
<dbReference type="InterPro" id="IPR017907">
    <property type="entry name" value="Znf_RING_CS"/>
</dbReference>
<dbReference type="Pfam" id="PF00643">
    <property type="entry name" value="zf-B_box"/>
    <property type="match status" value="1"/>
</dbReference>
<evidence type="ECO:0000256" key="3">
    <source>
        <dbReference type="ARBA" id="ARBA00022833"/>
    </source>
</evidence>
<dbReference type="CDD" id="cd15815">
    <property type="entry name" value="SPRY_PRY_TRIM38"/>
    <property type="match status" value="1"/>
</dbReference>
<feature type="domain" description="B box-type" evidence="7">
    <location>
        <begin position="91"/>
        <end position="132"/>
    </location>
</feature>
<dbReference type="SMART" id="SM00184">
    <property type="entry name" value="RING"/>
    <property type="match status" value="1"/>
</dbReference>
<dbReference type="InterPro" id="IPR043136">
    <property type="entry name" value="B30.2/SPRY_sf"/>
</dbReference>
<dbReference type="Proteomes" id="UP000550707">
    <property type="component" value="Unassembled WGS sequence"/>
</dbReference>
<dbReference type="Gene3D" id="3.30.160.60">
    <property type="entry name" value="Classic Zinc Finger"/>
    <property type="match status" value="1"/>
</dbReference>
<feature type="coiled-coil region" evidence="5">
    <location>
        <begin position="136"/>
        <end position="163"/>
    </location>
</feature>
<dbReference type="CDD" id="cd19761">
    <property type="entry name" value="Bbox2_TRIM5-like"/>
    <property type="match status" value="1"/>
</dbReference>
<dbReference type="PROSITE" id="PS50089">
    <property type="entry name" value="ZF_RING_2"/>
    <property type="match status" value="1"/>
</dbReference>
<evidence type="ECO:0000256" key="5">
    <source>
        <dbReference type="SAM" id="Coils"/>
    </source>
</evidence>
<dbReference type="InterPro" id="IPR013320">
    <property type="entry name" value="ConA-like_dom_sf"/>
</dbReference>
<comment type="caution">
    <text evidence="9">The sequence shown here is derived from an EMBL/GenBank/DDBJ whole genome shotgun (WGS) entry which is preliminary data.</text>
</comment>
<dbReference type="PRINTS" id="PR01407">
    <property type="entry name" value="BUTYPHLNCDUF"/>
</dbReference>
<reference evidence="9 10" key="1">
    <citation type="journal article" date="2020" name="Nature">
        <title>Six reference-quality genomes reveal evolution of bat adaptations.</title>
        <authorList>
            <person name="Jebb D."/>
            <person name="Huang Z."/>
            <person name="Pippel M."/>
            <person name="Hughes G.M."/>
            <person name="Lavrichenko K."/>
            <person name="Devanna P."/>
            <person name="Winkler S."/>
            <person name="Jermiin L.S."/>
            <person name="Skirmuntt E.C."/>
            <person name="Katzourakis A."/>
            <person name="Burkitt-Gray L."/>
            <person name="Ray D.A."/>
            <person name="Sullivan K.A.M."/>
            <person name="Roscito J.G."/>
            <person name="Kirilenko B.M."/>
            <person name="Davalos L.M."/>
            <person name="Corthals A.P."/>
            <person name="Power M.L."/>
            <person name="Jones G."/>
            <person name="Ransome R.D."/>
            <person name="Dechmann D.K.N."/>
            <person name="Locatelli A.G."/>
            <person name="Puechmaille S.J."/>
            <person name="Fedrigo O."/>
            <person name="Jarvis E.D."/>
            <person name="Hiller M."/>
            <person name="Vernes S.C."/>
            <person name="Myers E.W."/>
            <person name="Teeling E.C."/>
        </authorList>
    </citation>
    <scope>NUCLEOTIDE SEQUENCE [LARGE SCALE GENOMIC DNA]</scope>
    <source>
        <strain evidence="9">MMolMol1</strain>
        <tissue evidence="9">Muscle</tissue>
    </source>
</reference>
<dbReference type="InterPro" id="IPR001870">
    <property type="entry name" value="B30.2/SPRY"/>
</dbReference>
<accession>A0A7J8CUT4</accession>
<evidence type="ECO:0000259" key="6">
    <source>
        <dbReference type="PROSITE" id="PS50089"/>
    </source>
</evidence>
<dbReference type="InterPro" id="IPR000315">
    <property type="entry name" value="Znf_B-box"/>
</dbReference>
<dbReference type="OrthoDB" id="6270329at2759"/>
<sequence length="467" mass="53331">MASATTSKKVREEATCSICLNLMTEPMSISCGHSYCQACILRFLGNLPNLPFMRPMPEMFSCPQCRAPFHRSSLRPNKQLGSLIEAIKELDQEMSCEEHGEQLHLFCEDEGQLICWRCERAPRHKGHATVLAEDACHGYKEELQKVLTKLRQLEEECTNQKVLLTKQMTEWNEKINVTRQKIQSDFKTLQRFLREEEKSYLWRLEREKEQTLQRLRDSEARLGQKSSELSSHILELEERCQGSAQRLLQDVKGALRRSEAVGLETPEALSLEICTVCDVSKLYFDLKKLLRSYQVSVTLDPDTAHHELILSDDQRQVTRGYPQDTQGTSPGSFTVSPCILGREGFTSGRYYFEVDVGEGSGWDVGVCAESVQRHTGTVQRPEAGFWAIRLCTKDGYVALSWPRTPLHLKEQPLVVGVFLDCEVGIVSFYNMTTGSHIFTFPKALFPDTLRPYFQVYPYSPLFLPPPE</sequence>
<dbReference type="InterPro" id="IPR050143">
    <property type="entry name" value="TRIM/RBCC"/>
</dbReference>
<dbReference type="SUPFAM" id="SSF49899">
    <property type="entry name" value="Concanavalin A-like lectins/glucanases"/>
    <property type="match status" value="1"/>
</dbReference>
<dbReference type="PANTHER" id="PTHR24103">
    <property type="entry name" value="E3 UBIQUITIN-PROTEIN LIGASE TRIM"/>
    <property type="match status" value="1"/>
</dbReference>
<gene>
    <name evidence="9" type="ORF">HJG59_018762</name>
</gene>
<keyword evidence="1" id="KW-0479">Metal-binding</keyword>
<evidence type="ECO:0000256" key="4">
    <source>
        <dbReference type="PROSITE-ProRule" id="PRU00024"/>
    </source>
</evidence>
<evidence type="ECO:0000259" key="8">
    <source>
        <dbReference type="PROSITE" id="PS50188"/>
    </source>
</evidence>
<dbReference type="InterPro" id="IPR003879">
    <property type="entry name" value="Butyrophylin_SPRY"/>
</dbReference>
<dbReference type="FunCoup" id="A0A7J8CUT4">
    <property type="interactions" value="145"/>
</dbReference>
<evidence type="ECO:0000313" key="9">
    <source>
        <dbReference type="EMBL" id="KAF6414657.1"/>
    </source>
</evidence>
<dbReference type="InterPro" id="IPR027370">
    <property type="entry name" value="Znf-RING_euk"/>
</dbReference>
<proteinExistence type="predicted"/>
<protein>
    <submittedName>
        <fullName evidence="9">Tripartite motif containing 38</fullName>
    </submittedName>
</protein>
<dbReference type="SMART" id="SM00336">
    <property type="entry name" value="BBOX"/>
    <property type="match status" value="1"/>
</dbReference>
<dbReference type="InterPro" id="IPR006574">
    <property type="entry name" value="PRY"/>
</dbReference>
<dbReference type="AlphaFoldDB" id="A0A7J8CUT4"/>
<evidence type="ECO:0000256" key="1">
    <source>
        <dbReference type="ARBA" id="ARBA00022723"/>
    </source>
</evidence>
<dbReference type="Gene3D" id="3.30.40.10">
    <property type="entry name" value="Zinc/RING finger domain, C3HC4 (zinc finger)"/>
    <property type="match status" value="1"/>
</dbReference>
<evidence type="ECO:0000259" key="7">
    <source>
        <dbReference type="PROSITE" id="PS50119"/>
    </source>
</evidence>
<dbReference type="FunFam" id="2.60.120.920:FF:000004">
    <property type="entry name" value="Butyrophilin subfamily 1 member A1"/>
    <property type="match status" value="1"/>
</dbReference>
<dbReference type="InParanoid" id="A0A7J8CUT4"/>
<keyword evidence="2 4" id="KW-0863">Zinc-finger</keyword>
<organism evidence="9 10">
    <name type="scientific">Molossus molossus</name>
    <name type="common">Pallas' mastiff bat</name>
    <name type="synonym">Vespertilio molossus</name>
    <dbReference type="NCBI Taxonomy" id="27622"/>
    <lineage>
        <taxon>Eukaryota</taxon>
        <taxon>Metazoa</taxon>
        <taxon>Chordata</taxon>
        <taxon>Craniata</taxon>
        <taxon>Vertebrata</taxon>
        <taxon>Euteleostomi</taxon>
        <taxon>Mammalia</taxon>
        <taxon>Eutheria</taxon>
        <taxon>Laurasiatheria</taxon>
        <taxon>Chiroptera</taxon>
        <taxon>Yangochiroptera</taxon>
        <taxon>Molossidae</taxon>
        <taxon>Molossus</taxon>
    </lineage>
</organism>
<dbReference type="SUPFAM" id="SSF57845">
    <property type="entry name" value="B-box zinc-binding domain"/>
    <property type="match status" value="1"/>
</dbReference>